<organism evidence="11">
    <name type="scientific">uncultured alpha proteobacterium EB000_37G09</name>
    <dbReference type="NCBI Taxonomy" id="710792"/>
    <lineage>
        <taxon>Bacteria</taxon>
        <taxon>Pseudomonadati</taxon>
        <taxon>Pseudomonadota</taxon>
        <taxon>Alphaproteobacteria</taxon>
        <taxon>environmental samples</taxon>
    </lineage>
</organism>
<dbReference type="PANTHER" id="PTHR42885">
    <property type="entry name" value="HISTIDINOL-PHOSPHATE AMINOTRANSFERASE-RELATED"/>
    <property type="match status" value="1"/>
</dbReference>
<comment type="cofactor">
    <cofactor evidence="1">
        <name>pyridoxal 5'-phosphate</name>
        <dbReference type="ChEBI" id="CHEBI:597326"/>
    </cofactor>
</comment>
<dbReference type="GO" id="GO:0030170">
    <property type="term" value="F:pyridoxal phosphate binding"/>
    <property type="evidence" value="ECO:0007669"/>
    <property type="project" value="InterPro"/>
</dbReference>
<dbReference type="Gene3D" id="3.90.1150.10">
    <property type="entry name" value="Aspartate Aminotransferase, domain 1"/>
    <property type="match status" value="1"/>
</dbReference>
<proteinExistence type="predicted"/>
<dbReference type="Pfam" id="PF00155">
    <property type="entry name" value="Aminotran_1_2"/>
    <property type="match status" value="1"/>
</dbReference>
<comment type="catalytic activity">
    <reaction evidence="9">
        <text>O-phospho-L-threonine + H(+) = (R)-1-aminopropan-2-yl phosphate + CO2</text>
        <dbReference type="Rhea" id="RHEA:11492"/>
        <dbReference type="ChEBI" id="CHEBI:15378"/>
        <dbReference type="ChEBI" id="CHEBI:16526"/>
        <dbReference type="ChEBI" id="CHEBI:58563"/>
        <dbReference type="ChEBI" id="CHEBI:58675"/>
        <dbReference type="EC" id="4.1.1.81"/>
    </reaction>
</comment>
<dbReference type="Gene3D" id="3.40.640.10">
    <property type="entry name" value="Type I PLP-dependent aspartate aminotransferase-like (Major domain)"/>
    <property type="match status" value="1"/>
</dbReference>
<keyword evidence="6" id="KW-0663">Pyridoxal phosphate</keyword>
<comment type="function">
    <text evidence="2">Decarboxylates L-threonine-O-3-phosphate to yield (R)-1-amino-2-propanol O-2-phosphate, the precursor for the linkage between the nucleotide loop and the corrin ring in cobalamin.</text>
</comment>
<keyword evidence="5" id="KW-0169">Cobalamin biosynthesis</keyword>
<evidence type="ECO:0000259" key="10">
    <source>
        <dbReference type="Pfam" id="PF00155"/>
    </source>
</evidence>
<evidence type="ECO:0000256" key="9">
    <source>
        <dbReference type="ARBA" id="ARBA00048531"/>
    </source>
</evidence>
<evidence type="ECO:0000256" key="7">
    <source>
        <dbReference type="ARBA" id="ARBA00023239"/>
    </source>
</evidence>
<evidence type="ECO:0000256" key="5">
    <source>
        <dbReference type="ARBA" id="ARBA00022573"/>
    </source>
</evidence>
<dbReference type="AlphaFoldDB" id="E0XZK2"/>
<dbReference type="InterPro" id="IPR015422">
    <property type="entry name" value="PyrdxlP-dep_Trfase_small"/>
</dbReference>
<evidence type="ECO:0000256" key="1">
    <source>
        <dbReference type="ARBA" id="ARBA00001933"/>
    </source>
</evidence>
<dbReference type="PANTHER" id="PTHR42885:SF1">
    <property type="entry name" value="THREONINE-PHOSPHATE DECARBOXYLASE"/>
    <property type="match status" value="1"/>
</dbReference>
<dbReference type="SUPFAM" id="SSF53383">
    <property type="entry name" value="PLP-dependent transferases"/>
    <property type="match status" value="1"/>
</dbReference>
<evidence type="ECO:0000256" key="4">
    <source>
        <dbReference type="ARBA" id="ARBA00012285"/>
    </source>
</evidence>
<dbReference type="EMBL" id="GU474933">
    <property type="protein sequence ID" value="ADI19843.1"/>
    <property type="molecule type" value="Genomic_DNA"/>
</dbReference>
<dbReference type="EC" id="4.1.1.81" evidence="4"/>
<feature type="domain" description="Aminotransferase class I/classII large" evidence="10">
    <location>
        <begin position="107"/>
        <end position="356"/>
    </location>
</feature>
<dbReference type="InterPro" id="IPR005860">
    <property type="entry name" value="CobD"/>
</dbReference>
<keyword evidence="11" id="KW-0032">Aminotransferase</keyword>
<comment type="pathway">
    <text evidence="3">Cofactor biosynthesis; adenosylcobalamin biosynthesis.</text>
</comment>
<accession>E0XZK2</accession>
<dbReference type="InterPro" id="IPR015424">
    <property type="entry name" value="PyrdxlP-dep_Trfase"/>
</dbReference>
<dbReference type="PROSITE" id="PS00105">
    <property type="entry name" value="AA_TRANSFER_CLASS_1"/>
    <property type="match status" value="1"/>
</dbReference>
<dbReference type="CDD" id="cd00609">
    <property type="entry name" value="AAT_like"/>
    <property type="match status" value="1"/>
</dbReference>
<sequence>MNLSFSFILYGHLGAPSKSQPASESINRHDRSINSVTSVPSSLFLHGGNLDDAARYYGHHLEDMTDLSTGISPLSYPLSSDQFKSADWQALPRKTEEDNLIAAARRAYNVVQTAELCLGSGSQSLLQAAARLMESACTVWIPAPTYSEHGRVWQQAGHKVVTSAAMPCDARCAVIVNPNNPDGRVYEREILLQLADELSQKGGFLLLDEAFIDCNPALSLMASADVKGLVILRSLGKFFGLAGLRVGFAAGHKDIITSLRHQIGPWPLATPSITAATYALNDEKWAHMHRRELAVLLDRMQQILAASQIKIIGRTGLFITVSDPDARALHAVLAGQAIWVRAFEYEPEWLRFGLTADETVFRKVTACLIKWRGQTKD</sequence>
<dbReference type="InterPro" id="IPR004838">
    <property type="entry name" value="NHTrfase_class1_PyrdxlP-BS"/>
</dbReference>
<dbReference type="NCBIfam" id="TIGR01140">
    <property type="entry name" value="L_thr_O3P_dcar"/>
    <property type="match status" value="1"/>
</dbReference>
<protein>
    <recommendedName>
        <fullName evidence="4">threonine-phosphate decarboxylase</fullName>
        <ecNumber evidence="4">4.1.1.81</ecNumber>
    </recommendedName>
    <alternativeName>
        <fullName evidence="8">L-threonine-O-3-phosphate decarboxylase</fullName>
    </alternativeName>
</protein>
<reference evidence="11" key="1">
    <citation type="journal article" date="2011" name="Environ. Microbiol.">
        <title>Time-series analyses of Monterey Bay coastal microbial picoplankton using a 'genome proxy' microarray.</title>
        <authorList>
            <person name="Rich V.I."/>
            <person name="Pham V.D."/>
            <person name="Eppley J."/>
            <person name="Shi Y."/>
            <person name="DeLong E.F."/>
        </authorList>
    </citation>
    <scope>NUCLEOTIDE SEQUENCE</scope>
</reference>
<dbReference type="InterPro" id="IPR004839">
    <property type="entry name" value="Aminotransferase_I/II_large"/>
</dbReference>
<dbReference type="GO" id="GO:0008483">
    <property type="term" value="F:transaminase activity"/>
    <property type="evidence" value="ECO:0007669"/>
    <property type="project" value="UniProtKB-KW"/>
</dbReference>
<dbReference type="UniPathway" id="UPA00148"/>
<dbReference type="GO" id="GO:0048472">
    <property type="term" value="F:threonine-phosphate decarboxylase activity"/>
    <property type="evidence" value="ECO:0007669"/>
    <property type="project" value="UniProtKB-EC"/>
</dbReference>
<keyword evidence="11" id="KW-0808">Transferase</keyword>
<evidence type="ECO:0000313" key="11">
    <source>
        <dbReference type="EMBL" id="ADI19843.1"/>
    </source>
</evidence>
<evidence type="ECO:0000256" key="3">
    <source>
        <dbReference type="ARBA" id="ARBA00004953"/>
    </source>
</evidence>
<dbReference type="GO" id="GO:0009236">
    <property type="term" value="P:cobalamin biosynthetic process"/>
    <property type="evidence" value="ECO:0007669"/>
    <property type="project" value="UniProtKB-UniPathway"/>
</dbReference>
<dbReference type="InterPro" id="IPR015421">
    <property type="entry name" value="PyrdxlP-dep_Trfase_major"/>
</dbReference>
<name>E0XZK2_9PROT</name>
<evidence type="ECO:0000256" key="8">
    <source>
        <dbReference type="ARBA" id="ARBA00029996"/>
    </source>
</evidence>
<evidence type="ECO:0000256" key="2">
    <source>
        <dbReference type="ARBA" id="ARBA00003444"/>
    </source>
</evidence>
<evidence type="ECO:0000256" key="6">
    <source>
        <dbReference type="ARBA" id="ARBA00022898"/>
    </source>
</evidence>
<keyword evidence="7" id="KW-0456">Lyase</keyword>